<name>A0A0E9TDZ5_ANGAN</name>
<reference evidence="1" key="1">
    <citation type="submission" date="2014-11" db="EMBL/GenBank/DDBJ databases">
        <authorList>
            <person name="Amaro Gonzalez C."/>
        </authorList>
    </citation>
    <scope>NUCLEOTIDE SEQUENCE</scope>
</reference>
<dbReference type="AlphaFoldDB" id="A0A0E9TDZ5"/>
<organism evidence="1">
    <name type="scientific">Anguilla anguilla</name>
    <name type="common">European freshwater eel</name>
    <name type="synonym">Muraena anguilla</name>
    <dbReference type="NCBI Taxonomy" id="7936"/>
    <lineage>
        <taxon>Eukaryota</taxon>
        <taxon>Metazoa</taxon>
        <taxon>Chordata</taxon>
        <taxon>Craniata</taxon>
        <taxon>Vertebrata</taxon>
        <taxon>Euteleostomi</taxon>
        <taxon>Actinopterygii</taxon>
        <taxon>Neopterygii</taxon>
        <taxon>Teleostei</taxon>
        <taxon>Anguilliformes</taxon>
        <taxon>Anguillidae</taxon>
        <taxon>Anguilla</taxon>
    </lineage>
</organism>
<protein>
    <submittedName>
        <fullName evidence="1">Uncharacterized protein</fullName>
    </submittedName>
</protein>
<sequence length="39" mass="4383">MMHNDALAICVSPCLSACICYTKKCSGRFWVTFFCVGYI</sequence>
<reference evidence="1" key="2">
    <citation type="journal article" date="2015" name="Fish Shellfish Immunol.">
        <title>Early steps in the European eel (Anguilla anguilla)-Vibrio vulnificus interaction in the gills: Role of the RtxA13 toxin.</title>
        <authorList>
            <person name="Callol A."/>
            <person name="Pajuelo D."/>
            <person name="Ebbesson L."/>
            <person name="Teles M."/>
            <person name="MacKenzie S."/>
            <person name="Amaro C."/>
        </authorList>
    </citation>
    <scope>NUCLEOTIDE SEQUENCE</scope>
</reference>
<proteinExistence type="predicted"/>
<dbReference type="EMBL" id="GBXM01057624">
    <property type="protein sequence ID" value="JAH50953.1"/>
    <property type="molecule type" value="Transcribed_RNA"/>
</dbReference>
<evidence type="ECO:0000313" key="1">
    <source>
        <dbReference type="EMBL" id="JAH50953.1"/>
    </source>
</evidence>
<accession>A0A0E9TDZ5</accession>